<name>R7QMQ0_CHOCR</name>
<dbReference type="SUPFAM" id="SSF53474">
    <property type="entry name" value="alpha/beta-Hydrolases"/>
    <property type="match status" value="1"/>
</dbReference>
<dbReference type="PANTHER" id="PTHR37946">
    <property type="entry name" value="SLL1969 PROTEIN"/>
    <property type="match status" value="1"/>
</dbReference>
<gene>
    <name evidence="1" type="ORF">CHC_T00006729001</name>
</gene>
<dbReference type="EMBL" id="HG001983">
    <property type="protein sequence ID" value="CDF39018.1"/>
    <property type="molecule type" value="Genomic_DNA"/>
</dbReference>
<dbReference type="PANTHER" id="PTHR37946:SF1">
    <property type="entry name" value="SLL1969 PROTEIN"/>
    <property type="match status" value="1"/>
</dbReference>
<dbReference type="GeneID" id="17326650"/>
<dbReference type="Gramene" id="CDF39018">
    <property type="protein sequence ID" value="CDF39018"/>
    <property type="gene ID" value="CHC_T00006729001"/>
</dbReference>
<dbReference type="Proteomes" id="UP000012073">
    <property type="component" value="Unassembled WGS sequence"/>
</dbReference>
<sequence>MSRILRWSAFSSSPSLGKELVVLAHGFLGGRVQLLPIAASLAQQFDVLNFGYKSRADTLNGHSLSLVDTVKSRLGRKKQTVHFVTHSFGGVVLHNAFRRGLLDVLGDDARKTRCVMIGPPLCGASFARAFQTKNLSGPDMVRNAVHMTARTVLGEHSGAQLMMKEPDWFKKTLGTIPEEVEVLVICGSRGNLNPLIGGESDGVVGVEETILNRKHFRLKVAMSHNLLLYTPEVLNSITTFLQGNEVGEVFDRDVLPTVT</sequence>
<dbReference type="Gene3D" id="3.40.50.1820">
    <property type="entry name" value="alpha/beta hydrolase"/>
    <property type="match status" value="1"/>
</dbReference>
<accession>R7QMQ0</accession>
<keyword evidence="2" id="KW-1185">Reference proteome</keyword>
<organism evidence="1 2">
    <name type="scientific">Chondrus crispus</name>
    <name type="common">Carrageen Irish moss</name>
    <name type="synonym">Polymorpha crispa</name>
    <dbReference type="NCBI Taxonomy" id="2769"/>
    <lineage>
        <taxon>Eukaryota</taxon>
        <taxon>Rhodophyta</taxon>
        <taxon>Florideophyceae</taxon>
        <taxon>Rhodymeniophycidae</taxon>
        <taxon>Gigartinales</taxon>
        <taxon>Gigartinaceae</taxon>
        <taxon>Chondrus</taxon>
    </lineage>
</organism>
<dbReference type="InterPro" id="IPR029058">
    <property type="entry name" value="AB_hydrolase_fold"/>
</dbReference>
<reference evidence="2" key="1">
    <citation type="journal article" date="2013" name="Proc. Natl. Acad. Sci. U.S.A.">
        <title>Genome structure and metabolic features in the red seaweed Chondrus crispus shed light on evolution of the Archaeplastida.</title>
        <authorList>
            <person name="Collen J."/>
            <person name="Porcel B."/>
            <person name="Carre W."/>
            <person name="Ball S.G."/>
            <person name="Chaparro C."/>
            <person name="Tonon T."/>
            <person name="Barbeyron T."/>
            <person name="Michel G."/>
            <person name="Noel B."/>
            <person name="Valentin K."/>
            <person name="Elias M."/>
            <person name="Artiguenave F."/>
            <person name="Arun A."/>
            <person name="Aury J.M."/>
            <person name="Barbosa-Neto J.F."/>
            <person name="Bothwell J.H."/>
            <person name="Bouget F.Y."/>
            <person name="Brillet L."/>
            <person name="Cabello-Hurtado F."/>
            <person name="Capella-Gutierrez S."/>
            <person name="Charrier B."/>
            <person name="Cladiere L."/>
            <person name="Cock J.M."/>
            <person name="Coelho S.M."/>
            <person name="Colleoni C."/>
            <person name="Czjzek M."/>
            <person name="Da Silva C."/>
            <person name="Delage L."/>
            <person name="Denoeud F."/>
            <person name="Deschamps P."/>
            <person name="Dittami S.M."/>
            <person name="Gabaldon T."/>
            <person name="Gachon C.M."/>
            <person name="Groisillier A."/>
            <person name="Herve C."/>
            <person name="Jabbari K."/>
            <person name="Katinka M."/>
            <person name="Kloareg B."/>
            <person name="Kowalczyk N."/>
            <person name="Labadie K."/>
            <person name="Leblanc C."/>
            <person name="Lopez P.J."/>
            <person name="McLachlan D.H."/>
            <person name="Meslet-Cladiere L."/>
            <person name="Moustafa A."/>
            <person name="Nehr Z."/>
            <person name="Nyvall Collen P."/>
            <person name="Panaud O."/>
            <person name="Partensky F."/>
            <person name="Poulain J."/>
            <person name="Rensing S.A."/>
            <person name="Rousvoal S."/>
            <person name="Samson G."/>
            <person name="Symeonidi A."/>
            <person name="Weissenbach J."/>
            <person name="Zambounis A."/>
            <person name="Wincker P."/>
            <person name="Boyen C."/>
        </authorList>
    </citation>
    <scope>NUCLEOTIDE SEQUENCE [LARGE SCALE GENOMIC DNA]</scope>
    <source>
        <strain evidence="2">cv. Stackhouse</strain>
    </source>
</reference>
<protein>
    <recommendedName>
        <fullName evidence="3">AB hydrolase-1 domain-containing protein</fullName>
    </recommendedName>
</protein>
<dbReference type="AlphaFoldDB" id="R7QMQ0"/>
<dbReference type="OMA" id="VQPFRFR"/>
<evidence type="ECO:0008006" key="3">
    <source>
        <dbReference type="Google" id="ProtNLM"/>
    </source>
</evidence>
<dbReference type="OrthoDB" id="5086500at2759"/>
<proteinExistence type="predicted"/>
<dbReference type="KEGG" id="ccp:CHC_T00006729001"/>
<evidence type="ECO:0000313" key="1">
    <source>
        <dbReference type="EMBL" id="CDF39018.1"/>
    </source>
</evidence>
<evidence type="ECO:0000313" key="2">
    <source>
        <dbReference type="Proteomes" id="UP000012073"/>
    </source>
</evidence>
<dbReference type="RefSeq" id="XP_005718923.1">
    <property type="nucleotide sequence ID" value="XM_005718866.1"/>
</dbReference>